<keyword evidence="8" id="KW-1185">Reference proteome</keyword>
<name>A0A1I3P743_9PLAN</name>
<evidence type="ECO:0000313" key="7">
    <source>
        <dbReference type="EMBL" id="SFJ17211.1"/>
    </source>
</evidence>
<dbReference type="AlphaFoldDB" id="A0A1I3P743"/>
<dbReference type="SUPFAM" id="SSF53335">
    <property type="entry name" value="S-adenosyl-L-methionine-dependent methyltransferases"/>
    <property type="match status" value="1"/>
</dbReference>
<evidence type="ECO:0000256" key="4">
    <source>
        <dbReference type="ARBA" id="ARBA00022679"/>
    </source>
</evidence>
<keyword evidence="3 6" id="KW-0489">Methyltransferase</keyword>
<dbReference type="PANTHER" id="PTHR11265:SF0">
    <property type="entry name" value="12S RRNA N4-METHYLCYTIDINE METHYLTRANSFERASE"/>
    <property type="match status" value="1"/>
</dbReference>
<dbReference type="PIRSF" id="PIRSF004486">
    <property type="entry name" value="MraW"/>
    <property type="match status" value="1"/>
</dbReference>
<organism evidence="7 8">
    <name type="scientific">Planctomicrobium piriforme</name>
    <dbReference type="NCBI Taxonomy" id="1576369"/>
    <lineage>
        <taxon>Bacteria</taxon>
        <taxon>Pseudomonadati</taxon>
        <taxon>Planctomycetota</taxon>
        <taxon>Planctomycetia</taxon>
        <taxon>Planctomycetales</taxon>
        <taxon>Planctomycetaceae</taxon>
        <taxon>Planctomicrobium</taxon>
    </lineage>
</organism>
<keyword evidence="4 6" id="KW-0808">Transferase</keyword>
<dbReference type="Gene3D" id="3.40.50.150">
    <property type="entry name" value="Vaccinia Virus protein VP39"/>
    <property type="match status" value="1"/>
</dbReference>
<comment type="function">
    <text evidence="6">Specifically methylates the N4 position of cytidine in position 1402 (C1402) of 16S rRNA.</text>
</comment>
<dbReference type="InterPro" id="IPR029063">
    <property type="entry name" value="SAM-dependent_MTases_sf"/>
</dbReference>
<dbReference type="Proteomes" id="UP000199518">
    <property type="component" value="Unassembled WGS sequence"/>
</dbReference>
<dbReference type="EC" id="2.1.1.199" evidence="6"/>
<protein>
    <recommendedName>
        <fullName evidence="6">Ribosomal RNA small subunit methyltransferase H</fullName>
        <ecNumber evidence="6">2.1.1.199</ecNumber>
    </recommendedName>
    <alternativeName>
        <fullName evidence="6">16S rRNA m(4)C1402 methyltransferase</fullName>
    </alternativeName>
    <alternativeName>
        <fullName evidence="6">rRNA (cytosine-N(4)-)-methyltransferase RsmH</fullName>
    </alternativeName>
</protein>
<reference evidence="8" key="1">
    <citation type="submission" date="2016-10" db="EMBL/GenBank/DDBJ databases">
        <authorList>
            <person name="Varghese N."/>
            <person name="Submissions S."/>
        </authorList>
    </citation>
    <scope>NUCLEOTIDE SEQUENCE [LARGE SCALE GENOMIC DNA]</scope>
    <source>
        <strain evidence="8">DSM 26348</strain>
    </source>
</reference>
<keyword evidence="6" id="KW-0963">Cytoplasm</keyword>
<feature type="binding site" evidence="6">
    <location>
        <position position="56"/>
    </location>
    <ligand>
        <name>S-adenosyl-L-methionine</name>
        <dbReference type="ChEBI" id="CHEBI:59789"/>
    </ligand>
</feature>
<dbReference type="Pfam" id="PF01795">
    <property type="entry name" value="Methyltransf_5"/>
    <property type="match status" value="1"/>
</dbReference>
<evidence type="ECO:0000256" key="3">
    <source>
        <dbReference type="ARBA" id="ARBA00022603"/>
    </source>
</evidence>
<dbReference type="GO" id="GO:0071424">
    <property type="term" value="F:rRNA (cytosine-N4-)-methyltransferase activity"/>
    <property type="evidence" value="ECO:0007669"/>
    <property type="project" value="UniProtKB-UniRule"/>
</dbReference>
<dbReference type="STRING" id="1576369.SAMN05421753_11655"/>
<evidence type="ECO:0000256" key="1">
    <source>
        <dbReference type="ARBA" id="ARBA00010396"/>
    </source>
</evidence>
<feature type="binding site" evidence="6">
    <location>
        <position position="102"/>
    </location>
    <ligand>
        <name>S-adenosyl-L-methionine</name>
        <dbReference type="ChEBI" id="CHEBI:59789"/>
    </ligand>
</feature>
<dbReference type="EMBL" id="FOQD01000016">
    <property type="protein sequence ID" value="SFJ17211.1"/>
    <property type="molecule type" value="Genomic_DNA"/>
</dbReference>
<dbReference type="NCBIfam" id="TIGR00006">
    <property type="entry name" value="16S rRNA (cytosine(1402)-N(4))-methyltransferase RsmH"/>
    <property type="match status" value="1"/>
</dbReference>
<keyword evidence="2 6" id="KW-0698">rRNA processing</keyword>
<comment type="catalytic activity">
    <reaction evidence="6">
        <text>cytidine(1402) in 16S rRNA + S-adenosyl-L-methionine = N(4)-methylcytidine(1402) in 16S rRNA + S-adenosyl-L-homocysteine + H(+)</text>
        <dbReference type="Rhea" id="RHEA:42928"/>
        <dbReference type="Rhea" id="RHEA-COMP:10286"/>
        <dbReference type="Rhea" id="RHEA-COMP:10287"/>
        <dbReference type="ChEBI" id="CHEBI:15378"/>
        <dbReference type="ChEBI" id="CHEBI:57856"/>
        <dbReference type="ChEBI" id="CHEBI:59789"/>
        <dbReference type="ChEBI" id="CHEBI:74506"/>
        <dbReference type="ChEBI" id="CHEBI:82748"/>
        <dbReference type="EC" id="2.1.1.199"/>
    </reaction>
</comment>
<dbReference type="SUPFAM" id="SSF81799">
    <property type="entry name" value="Putative methyltransferase TM0872, insert domain"/>
    <property type="match status" value="1"/>
</dbReference>
<accession>A0A1I3P743</accession>
<evidence type="ECO:0000313" key="8">
    <source>
        <dbReference type="Proteomes" id="UP000199518"/>
    </source>
</evidence>
<feature type="binding site" evidence="6">
    <location>
        <position position="81"/>
    </location>
    <ligand>
        <name>S-adenosyl-L-methionine</name>
        <dbReference type="ChEBI" id="CHEBI:59789"/>
    </ligand>
</feature>
<comment type="subcellular location">
    <subcellularLocation>
        <location evidence="6">Cytoplasm</location>
    </subcellularLocation>
</comment>
<dbReference type="GO" id="GO:0070475">
    <property type="term" value="P:rRNA base methylation"/>
    <property type="evidence" value="ECO:0007669"/>
    <property type="project" value="UniProtKB-UniRule"/>
</dbReference>
<dbReference type="RefSeq" id="WP_092053906.1">
    <property type="nucleotide sequence ID" value="NZ_FOQD01000016.1"/>
</dbReference>
<evidence type="ECO:0000256" key="5">
    <source>
        <dbReference type="ARBA" id="ARBA00022691"/>
    </source>
</evidence>
<dbReference type="HAMAP" id="MF_01007">
    <property type="entry name" value="16SrRNA_methyltr_H"/>
    <property type="match status" value="1"/>
</dbReference>
<evidence type="ECO:0000256" key="2">
    <source>
        <dbReference type="ARBA" id="ARBA00022552"/>
    </source>
</evidence>
<feature type="binding site" evidence="6">
    <location>
        <begin position="36"/>
        <end position="38"/>
    </location>
    <ligand>
        <name>S-adenosyl-L-methionine</name>
        <dbReference type="ChEBI" id="CHEBI:59789"/>
    </ligand>
</feature>
<comment type="similarity">
    <text evidence="1 6">Belongs to the methyltransferase superfamily. RsmH family.</text>
</comment>
<proteinExistence type="inferred from homology"/>
<evidence type="ECO:0000256" key="6">
    <source>
        <dbReference type="HAMAP-Rule" id="MF_01007"/>
    </source>
</evidence>
<dbReference type="Gene3D" id="1.10.150.170">
    <property type="entry name" value="Putative methyltransferase TM0872, insert domain"/>
    <property type="match status" value="1"/>
</dbReference>
<dbReference type="OrthoDB" id="9806637at2"/>
<dbReference type="GO" id="GO:0005737">
    <property type="term" value="C:cytoplasm"/>
    <property type="evidence" value="ECO:0007669"/>
    <property type="project" value="UniProtKB-SubCell"/>
</dbReference>
<keyword evidence="5 6" id="KW-0949">S-adenosyl-L-methionine</keyword>
<dbReference type="PANTHER" id="PTHR11265">
    <property type="entry name" value="S-ADENOSYL-METHYLTRANSFERASE MRAW"/>
    <property type="match status" value="1"/>
</dbReference>
<gene>
    <name evidence="6" type="primary">rsmH</name>
    <name evidence="7" type="ORF">SAMN05421753_11655</name>
</gene>
<dbReference type="InterPro" id="IPR023397">
    <property type="entry name" value="SAM-dep_MeTrfase_MraW_recog"/>
</dbReference>
<dbReference type="InterPro" id="IPR002903">
    <property type="entry name" value="RsmH"/>
</dbReference>
<feature type="binding site" evidence="6">
    <location>
        <position position="109"/>
    </location>
    <ligand>
        <name>S-adenosyl-L-methionine</name>
        <dbReference type="ChEBI" id="CHEBI:59789"/>
    </ligand>
</feature>
<sequence>MASERTVHVPVMVREVLAQMEFEPGLTIVDGTVGAGGHSQQILKKMDPTSRLIGLDRDPAMLARAGQVLQDPRAVLVQSSYAELDKVLDELGIEQVDRVLLDLGLSSDQLADPERGFGFDTTGPLDMRFDTSTGVSAAELLETSESEQLQAIFTAYAEEPEARRIAEEIVAQRRRGASVTLASELKALVERIVGVAKGKSHPATRVFQALRIAVNRELDQLEVFLHDVLLRRLRANGRALVITFHSLEDRLVKQAFREADLWDTLTRKPMTAAPSEVRWNPRSRSAKLRVARRLAPRP</sequence>